<organism evidence="2 3">
    <name type="scientific">Symbiodinium necroappetens</name>
    <dbReference type="NCBI Taxonomy" id="1628268"/>
    <lineage>
        <taxon>Eukaryota</taxon>
        <taxon>Sar</taxon>
        <taxon>Alveolata</taxon>
        <taxon>Dinophyceae</taxon>
        <taxon>Suessiales</taxon>
        <taxon>Symbiodiniaceae</taxon>
        <taxon>Symbiodinium</taxon>
    </lineage>
</organism>
<dbReference type="AlphaFoldDB" id="A0A812YH35"/>
<protein>
    <submittedName>
        <fullName evidence="2">Uncharacterized protein</fullName>
    </submittedName>
</protein>
<feature type="region of interest" description="Disordered" evidence="1">
    <location>
        <begin position="1"/>
        <end position="27"/>
    </location>
</feature>
<name>A0A812YH35_9DINO</name>
<evidence type="ECO:0000313" key="3">
    <source>
        <dbReference type="Proteomes" id="UP000601435"/>
    </source>
</evidence>
<gene>
    <name evidence="2" type="ORF">SNEC2469_LOCUS22925</name>
</gene>
<feature type="compositionally biased region" description="Low complexity" evidence="1">
    <location>
        <begin position="1"/>
        <end position="13"/>
    </location>
</feature>
<feature type="non-terminal residue" evidence="2">
    <location>
        <position position="64"/>
    </location>
</feature>
<accession>A0A812YH35</accession>
<dbReference type="Proteomes" id="UP000601435">
    <property type="component" value="Unassembled WGS sequence"/>
</dbReference>
<evidence type="ECO:0000256" key="1">
    <source>
        <dbReference type="SAM" id="MobiDB-lite"/>
    </source>
</evidence>
<sequence length="64" mass="6613">LFLAPAPAAAPGKRQARRAHPSARSPEASLLSAGACLHLRATPALDQQLPLCPRIADWSGVFGG</sequence>
<dbReference type="EMBL" id="CAJNJA010042253">
    <property type="protein sequence ID" value="CAE7782122.1"/>
    <property type="molecule type" value="Genomic_DNA"/>
</dbReference>
<proteinExistence type="predicted"/>
<reference evidence="2" key="1">
    <citation type="submission" date="2021-02" db="EMBL/GenBank/DDBJ databases">
        <authorList>
            <person name="Dougan E. K."/>
            <person name="Rhodes N."/>
            <person name="Thang M."/>
            <person name="Chan C."/>
        </authorList>
    </citation>
    <scope>NUCLEOTIDE SEQUENCE</scope>
</reference>
<keyword evidence="3" id="KW-1185">Reference proteome</keyword>
<dbReference type="OrthoDB" id="10381956at2759"/>
<evidence type="ECO:0000313" key="2">
    <source>
        <dbReference type="EMBL" id="CAE7782122.1"/>
    </source>
</evidence>
<comment type="caution">
    <text evidence="2">The sequence shown here is derived from an EMBL/GenBank/DDBJ whole genome shotgun (WGS) entry which is preliminary data.</text>
</comment>